<feature type="signal peptide" evidence="5">
    <location>
        <begin position="1"/>
        <end position="31"/>
    </location>
</feature>
<evidence type="ECO:0000256" key="1">
    <source>
        <dbReference type="ARBA" id="ARBA00022441"/>
    </source>
</evidence>
<dbReference type="Proteomes" id="UP001285908">
    <property type="component" value="Unassembled WGS sequence"/>
</dbReference>
<evidence type="ECO:0008006" key="8">
    <source>
        <dbReference type="Google" id="ProtNLM"/>
    </source>
</evidence>
<feature type="compositionally biased region" description="Basic and acidic residues" evidence="3">
    <location>
        <begin position="506"/>
        <end position="516"/>
    </location>
</feature>
<dbReference type="SUPFAM" id="SSF117281">
    <property type="entry name" value="Kelch motif"/>
    <property type="match status" value="1"/>
</dbReference>
<accession>A0AAJ0HY94</accession>
<dbReference type="InterPro" id="IPR015915">
    <property type="entry name" value="Kelch-typ_b-propeller"/>
</dbReference>
<keyword evidence="4" id="KW-0472">Membrane</keyword>
<evidence type="ECO:0000256" key="5">
    <source>
        <dbReference type="SAM" id="SignalP"/>
    </source>
</evidence>
<reference evidence="6 7" key="1">
    <citation type="journal article" date="2023" name="Mol. Phylogenet. Evol.">
        <title>Genome-scale phylogeny and comparative genomics of the fungal order Sordariales.</title>
        <authorList>
            <person name="Hensen N."/>
            <person name="Bonometti L."/>
            <person name="Westerberg I."/>
            <person name="Brannstrom I.O."/>
            <person name="Guillou S."/>
            <person name="Cros-Aarteil S."/>
            <person name="Calhoun S."/>
            <person name="Haridas S."/>
            <person name="Kuo A."/>
            <person name="Mondo S."/>
            <person name="Pangilinan J."/>
            <person name="Riley R."/>
            <person name="LaButti K."/>
            <person name="Andreopoulos B."/>
            <person name="Lipzen A."/>
            <person name="Chen C."/>
            <person name="Yan M."/>
            <person name="Daum C."/>
            <person name="Ng V."/>
            <person name="Clum A."/>
            <person name="Steindorff A."/>
            <person name="Ohm R.A."/>
            <person name="Martin F."/>
            <person name="Silar P."/>
            <person name="Natvig D.O."/>
            <person name="Lalanne C."/>
            <person name="Gautier V."/>
            <person name="Ament-Velasquez S.L."/>
            <person name="Kruys A."/>
            <person name="Hutchinson M.I."/>
            <person name="Powell A.J."/>
            <person name="Barry K."/>
            <person name="Miller A.N."/>
            <person name="Grigoriev I.V."/>
            <person name="Debuchy R."/>
            <person name="Gladieux P."/>
            <person name="Hiltunen Thoren M."/>
            <person name="Johannesson H."/>
        </authorList>
    </citation>
    <scope>NUCLEOTIDE SEQUENCE [LARGE SCALE GENOMIC DNA]</scope>
    <source>
        <strain evidence="6 7">FGSC 10403</strain>
    </source>
</reference>
<dbReference type="RefSeq" id="XP_062687838.1">
    <property type="nucleotide sequence ID" value="XM_062840601.1"/>
</dbReference>
<feature type="compositionally biased region" description="Low complexity" evidence="3">
    <location>
        <begin position="485"/>
        <end position="494"/>
    </location>
</feature>
<dbReference type="PANTHER" id="PTHR46093:SF18">
    <property type="entry name" value="FIBRONECTIN TYPE-III DOMAIN-CONTAINING PROTEIN"/>
    <property type="match status" value="1"/>
</dbReference>
<dbReference type="Gene3D" id="2.120.10.80">
    <property type="entry name" value="Kelch-type beta propeller"/>
    <property type="match status" value="1"/>
</dbReference>
<keyword evidence="4" id="KW-1133">Transmembrane helix</keyword>
<feature type="region of interest" description="Disordered" evidence="3">
    <location>
        <begin position="613"/>
        <end position="644"/>
    </location>
</feature>
<evidence type="ECO:0000256" key="4">
    <source>
        <dbReference type="SAM" id="Phobius"/>
    </source>
</evidence>
<evidence type="ECO:0000313" key="7">
    <source>
        <dbReference type="Proteomes" id="UP001285908"/>
    </source>
</evidence>
<keyword evidence="2" id="KW-0677">Repeat</keyword>
<evidence type="ECO:0000313" key="6">
    <source>
        <dbReference type="EMBL" id="KAK3484784.1"/>
    </source>
</evidence>
<feature type="chain" id="PRO_5042486429" description="Kelch repeat protein" evidence="5">
    <location>
        <begin position="32"/>
        <end position="644"/>
    </location>
</feature>
<evidence type="ECO:0000256" key="3">
    <source>
        <dbReference type="SAM" id="MobiDB-lite"/>
    </source>
</evidence>
<comment type="caution">
    <text evidence="6">The sequence shown here is derived from an EMBL/GenBank/DDBJ whole genome shotgun (WGS) entry which is preliminary data.</text>
</comment>
<dbReference type="EMBL" id="JAULSX010000013">
    <property type="protein sequence ID" value="KAK3484784.1"/>
    <property type="molecule type" value="Genomic_DNA"/>
</dbReference>
<protein>
    <recommendedName>
        <fullName evidence="8">Kelch repeat protein</fullName>
    </recommendedName>
</protein>
<keyword evidence="4" id="KW-0812">Transmembrane</keyword>
<dbReference type="Pfam" id="PF24681">
    <property type="entry name" value="Kelch_KLHDC2_KLHL20_DRC7"/>
    <property type="match status" value="1"/>
</dbReference>
<keyword evidence="5" id="KW-0732">Signal</keyword>
<proteinExistence type="predicted"/>
<gene>
    <name evidence="6" type="ORF">B0T23DRAFT_436998</name>
</gene>
<organism evidence="6 7">
    <name type="scientific">Neurospora hispaniola</name>
    <dbReference type="NCBI Taxonomy" id="588809"/>
    <lineage>
        <taxon>Eukaryota</taxon>
        <taxon>Fungi</taxon>
        <taxon>Dikarya</taxon>
        <taxon>Ascomycota</taxon>
        <taxon>Pezizomycotina</taxon>
        <taxon>Sordariomycetes</taxon>
        <taxon>Sordariomycetidae</taxon>
        <taxon>Sordariales</taxon>
        <taxon>Sordariaceae</taxon>
        <taxon>Neurospora</taxon>
    </lineage>
</organism>
<keyword evidence="7" id="KW-1185">Reference proteome</keyword>
<name>A0AAJ0HY94_9PEZI</name>
<evidence type="ECO:0000256" key="2">
    <source>
        <dbReference type="ARBA" id="ARBA00022737"/>
    </source>
</evidence>
<feature type="transmembrane region" description="Helical" evidence="4">
    <location>
        <begin position="522"/>
        <end position="543"/>
    </location>
</feature>
<sequence length="644" mass="69868">MMFLSTVLPLRQTLTLLSLVASLQWPLPVNGQNADTPSDSNFIRRGYERAAVIGSHLYLSGGEISQYGTGENALPPDDHPATGISSVLSIDLSTSWDTRNAPFQSHTFPDGDRPPVFNNHALWPWKSSDGKDQGFYIYGGQVSWKETVKDVRKDRGIWKFTVDGQGGGAWTVEQASNPEVLRGLNLTASMAYAAGGGRGWSIGGIMTPGTDPDANITSGPGLRIPGMVEYDFATETWTNYTEVGFLPKGRALEDGRAHFVDGLGEDGKNGVVMMFGGGIFILDVTRKGDSRGITRPDLLLDFNNMTFFDAQTKKWYSQTTTGTPPTSRMGHCVAGVRSQAGTHEIFVYGGADAGFTESYDDLYVLSLPGFVWFRVDDRSNGVHSHGTCAVVGNRQLLVIGGQNEKDGWPAIWQSKDPLPLGLGVFDMTTMTWKNNGSYDAEAAEYRPAEVIEKWYKDGGLDKVQWDSDDVKKMFLATPVNFTNLDKPSSSDKPSSGGGGSGSSDGDTDKSKGESSKSKTGPIVGGIVGGCVVVLGVIGGWLFWRRRNKKKNSAGALSSAELPVQEPSLPPPPPQGFYEPYGHQKELPVHSAATEVYTPPTELSSHAYRWELDPDARPNELHGDAGPRAQELPWEGRPQDLSAYR</sequence>
<dbReference type="GeneID" id="87878223"/>
<keyword evidence="1" id="KW-0880">Kelch repeat</keyword>
<dbReference type="PANTHER" id="PTHR46093">
    <property type="entry name" value="ACYL-COA-BINDING DOMAIN-CONTAINING PROTEIN 5"/>
    <property type="match status" value="1"/>
</dbReference>
<dbReference type="AlphaFoldDB" id="A0AAJ0HY94"/>
<feature type="region of interest" description="Disordered" evidence="3">
    <location>
        <begin position="554"/>
        <end position="581"/>
    </location>
</feature>
<feature type="region of interest" description="Disordered" evidence="3">
    <location>
        <begin position="482"/>
        <end position="520"/>
    </location>
</feature>
<feature type="compositionally biased region" description="Basic and acidic residues" evidence="3">
    <location>
        <begin position="613"/>
        <end position="624"/>
    </location>
</feature>